<organism evidence="1 2">
    <name type="scientific">Coemansia aciculifera</name>
    <dbReference type="NCBI Taxonomy" id="417176"/>
    <lineage>
        <taxon>Eukaryota</taxon>
        <taxon>Fungi</taxon>
        <taxon>Fungi incertae sedis</taxon>
        <taxon>Zoopagomycota</taxon>
        <taxon>Kickxellomycotina</taxon>
        <taxon>Kickxellomycetes</taxon>
        <taxon>Kickxellales</taxon>
        <taxon>Kickxellaceae</taxon>
        <taxon>Coemansia</taxon>
    </lineage>
</organism>
<evidence type="ECO:0000313" key="1">
    <source>
        <dbReference type="EMBL" id="KAJ2898956.1"/>
    </source>
</evidence>
<sequence length="559" mass="60547">MIQRKDVTQGVLPQVPARTLAFAYRPYATGATTISSALLHDHQPPQQLKSLLFDLQRPRADSSSSCDSDDDDDVAGARIVVSDRQLMAQLHAQAVLARVKEAKRLVDDERFEYACDVVLECQRGFNFLGKANFSAKLLHPMDPPPWCDSQMQLTLATVHSFQLPDPSWHWVSPRWLIDMTQEVDEDGWQYASRFSSSTSWHGRQSAATSFVRRRRWLRLRRRPKKNDGGLSDEEEEAVVDAECRGTVKKEKKGIKAAAIKIKSKVSGGYVGSSPKSPTSPKAKVLAYTLKDGKYRSHALKQQPQTSPPPPPLPFHPRCRDIQDDLRINLPAADLPLSEHGATSLSNSIIATTTTTTTSISNSSRETQQQLALQALRRRVSVSSSWPAIGDVPSPSQQRYYKSRHVAVGSTRDAAAGPLPLPTGGFAVSRINTGGSLAAAAELLGSATGSQVVEDAENDDYSGGGGEQVVARLPRLTALAPPESTVPLGEFQQKSGPARTVFLSSDEDACGSTVVASSQADVRSNSKCQESPVPKNTPSITIPSNTKKVMSAASLSQSAS</sequence>
<dbReference type="EMBL" id="JANBVB010000042">
    <property type="protein sequence ID" value="KAJ2898956.1"/>
    <property type="molecule type" value="Genomic_DNA"/>
</dbReference>
<accession>A0ACC1M7M8</accession>
<keyword evidence="2" id="KW-1185">Reference proteome</keyword>
<proteinExistence type="predicted"/>
<dbReference type="Proteomes" id="UP001139981">
    <property type="component" value="Unassembled WGS sequence"/>
</dbReference>
<evidence type="ECO:0000313" key="2">
    <source>
        <dbReference type="Proteomes" id="UP001139981"/>
    </source>
</evidence>
<gene>
    <name evidence="1" type="ORF">IWW38_001175</name>
</gene>
<reference evidence="1" key="1">
    <citation type="submission" date="2022-07" db="EMBL/GenBank/DDBJ databases">
        <title>Phylogenomic reconstructions and comparative analyses of Kickxellomycotina fungi.</title>
        <authorList>
            <person name="Reynolds N.K."/>
            <person name="Stajich J.E."/>
            <person name="Barry K."/>
            <person name="Grigoriev I.V."/>
            <person name="Crous P."/>
            <person name="Smith M.E."/>
        </authorList>
    </citation>
    <scope>NUCLEOTIDE SEQUENCE</scope>
    <source>
        <strain evidence="1">CBS 190363</strain>
    </source>
</reference>
<comment type="caution">
    <text evidence="1">The sequence shown here is derived from an EMBL/GenBank/DDBJ whole genome shotgun (WGS) entry which is preliminary data.</text>
</comment>
<protein>
    <submittedName>
        <fullName evidence="1">Uncharacterized protein</fullName>
    </submittedName>
</protein>
<name>A0ACC1M7M8_9FUNG</name>
<feature type="non-terminal residue" evidence="1">
    <location>
        <position position="559"/>
    </location>
</feature>